<protein>
    <submittedName>
        <fullName evidence="2">Uncharacterized protein</fullName>
    </submittedName>
</protein>
<accession>A0A449D7P7</accession>
<evidence type="ECO:0000313" key="3">
    <source>
        <dbReference type="Proteomes" id="UP000386281"/>
    </source>
</evidence>
<proteinExistence type="predicted"/>
<evidence type="ECO:0000256" key="1">
    <source>
        <dbReference type="SAM" id="MobiDB-lite"/>
    </source>
</evidence>
<evidence type="ECO:0000313" key="2">
    <source>
        <dbReference type="EMBL" id="VEW13563.1"/>
    </source>
</evidence>
<dbReference type="Proteomes" id="UP000386281">
    <property type="component" value="Unassembled WGS sequence"/>
</dbReference>
<name>A0A449D7P7_9MICO</name>
<sequence>MGFFGKDDRPQPNKAEIRARQKAVADRMREERAEAKAAAPKYTAKKLSGYNPKKQAKQLNKMAEKGWEAESVSSAGLLSGKKMFTFRKDR</sequence>
<dbReference type="AlphaFoldDB" id="A0A449D7P7"/>
<feature type="compositionally biased region" description="Basic and acidic residues" evidence="1">
    <location>
        <begin position="1"/>
        <end position="35"/>
    </location>
</feature>
<reference evidence="2 3" key="1">
    <citation type="submission" date="2019-02" db="EMBL/GenBank/DDBJ databases">
        <authorList>
            <consortium name="Pathogen Informatics"/>
        </authorList>
    </citation>
    <scope>NUCLEOTIDE SEQUENCE [LARGE SCALE GENOMIC DNA]</scope>
    <source>
        <strain evidence="2 3">3012STDY7078520</strain>
    </source>
</reference>
<gene>
    <name evidence="2" type="ORF">NCTC12391_01808</name>
</gene>
<dbReference type="EMBL" id="CAACXN010000015">
    <property type="protein sequence ID" value="VEW13563.1"/>
    <property type="molecule type" value="Genomic_DNA"/>
</dbReference>
<feature type="region of interest" description="Disordered" evidence="1">
    <location>
        <begin position="1"/>
        <end position="41"/>
    </location>
</feature>
<organism evidence="2 3">
    <name type="scientific">Brevibacterium casei</name>
    <dbReference type="NCBI Taxonomy" id="33889"/>
    <lineage>
        <taxon>Bacteria</taxon>
        <taxon>Bacillati</taxon>
        <taxon>Actinomycetota</taxon>
        <taxon>Actinomycetes</taxon>
        <taxon>Micrococcales</taxon>
        <taxon>Brevibacteriaceae</taxon>
        <taxon>Brevibacterium</taxon>
    </lineage>
</organism>